<dbReference type="PANTHER" id="PTHR37467">
    <property type="entry name" value="EXPORTED CALCIUM-BINDING GLYCOPROTEIN-RELATED"/>
    <property type="match status" value="1"/>
</dbReference>
<comment type="caution">
    <text evidence="6">The sequence shown here is derived from an EMBL/GenBank/DDBJ whole genome shotgun (WGS) entry which is preliminary data.</text>
</comment>
<dbReference type="InterPro" id="IPR014755">
    <property type="entry name" value="Cu-Rt/internalin_Ig-like"/>
</dbReference>
<evidence type="ECO:0000313" key="7">
    <source>
        <dbReference type="Proteomes" id="UP000319143"/>
    </source>
</evidence>
<comment type="subcellular location">
    <subcellularLocation>
        <location evidence="1">Secreted</location>
    </subcellularLocation>
</comment>
<dbReference type="InterPro" id="IPR028974">
    <property type="entry name" value="TSP_type-3_rpt"/>
</dbReference>
<keyword evidence="4" id="KW-0106">Calcium</keyword>
<organism evidence="6 7">
    <name type="scientific">Novipirellula artificiosorum</name>
    <dbReference type="NCBI Taxonomy" id="2528016"/>
    <lineage>
        <taxon>Bacteria</taxon>
        <taxon>Pseudomonadati</taxon>
        <taxon>Planctomycetota</taxon>
        <taxon>Planctomycetia</taxon>
        <taxon>Pirellulales</taxon>
        <taxon>Pirellulaceae</taxon>
        <taxon>Novipirellula</taxon>
    </lineage>
</organism>
<evidence type="ECO:0000256" key="5">
    <source>
        <dbReference type="SAM" id="MobiDB-lite"/>
    </source>
</evidence>
<evidence type="ECO:0000256" key="3">
    <source>
        <dbReference type="ARBA" id="ARBA00022729"/>
    </source>
</evidence>
<protein>
    <recommendedName>
        <fullName evidence="8">Dockerin type I repeat protein</fullName>
    </recommendedName>
</protein>
<evidence type="ECO:0000256" key="4">
    <source>
        <dbReference type="ARBA" id="ARBA00022837"/>
    </source>
</evidence>
<name>A0A5C6CWA8_9BACT</name>
<dbReference type="GO" id="GO:0004553">
    <property type="term" value="F:hydrolase activity, hydrolyzing O-glycosyl compounds"/>
    <property type="evidence" value="ECO:0007669"/>
    <property type="project" value="InterPro"/>
</dbReference>
<sequence>MPMSVKSWLTSASLRRVHRKTTLKQRRRSSVRRRLFEPLEDRRLLAGDWHNNFIATDVNDDLRVTSLDAIIVINKLNSSGNSQLPELAPGVKPIAYYDTTGDNLVTTLDALTVINYIGRNSGAAETTQPRVIDVIPVNETTILATFNRPMGANAIDPENYEVMGDDGQPIAVLGAQFGEGESVVQLQTAPQSSSTGYTVNVQNVADTTGQIVLFEGRKLTGNPKGAVVSVAATSPRHVVVVFNEPMADNALAPQHYDIRNASGEALLVTDAQFDGPLGMVVVLTTATQSNTPYKLTVSVVTDLQNDGLHTNTGNFHGIAGFTELVTATPSGPNSILLSYSQSMSDDALTPASYVVKNSAGVELSVLDAKFVGTERRLVQLVTGPQATGIYTIQSITATDTNGNPVTAPGPAGVFVGVPAPSLVAAIPPDSTHVFLTFGSPLSDSGLAPSSYKLEKLDSQGNVTNTLPISEIAFVGSQRTVVSLTTPHQSDARYRITTTSGLSDISGSPLAVVASEFRGLGSVPKVTNVTSTGPTSMLVTFNVPMSDDALTPASYVIKDSTGATLPVTNSQFVGTDRLLVQLTTGPQVAGIYTIESIAATDLGGSSVDPPGTAGQFEGAPAPTLSKATPSDATHLVLVFSGPVGDSALAPSSYQIDKLDALGNVVGSLAINSATFVGDQRTVVSLTTPNQSDSQYRIATTNALSDSTGAPLAIVQQEFQGVGSSATLVGITSTDPTTIQVVFNVPMSDDALQPSLYIIKDSTGAQLPIYNVQFIGTERRLVQLTTGPQASNETYTVVSINATDTSGGATTIPASSSVNSFPGPGTTGGNSVPVDGPPRLAGAASLSNTSVLVAFSEPMDDNALNTSHYFIVQQNVNSEAGFVPILGAVFYSSDHRSVLLTTGSQNELTYSITAVNVTDQTGNALAPAVIAGQQRIDPSTALFPGTPPSGTQIVDTDGDGLSDNVEVRGWSVTVTLLNGTTVTRQVTSDPNNPDADGDGLWDAQELNIGTDPRSADTDGDQLDDWVEFNEIYTDPTNQDSDGDSLDDFLEFTFFKTSPYLADTDGDQLTDDYEIFANRNPRVSDLPRPEISVGEVNLQLDVRFSETSDQQRRDLETKSVAASLSRGSSQSFSRSDTVNLEAHLEATAGVGDGAGSAGFFSVTAGGSVGYTFEQSSESATEMQQSYESSLSTDKEVTRGFSLERNVEGALMQVTIDLRNLSNLAYRVKNLQVTAFIQDPQDHSKLTPVATLLPDSEPEEGFTLGALSKDRGPFIFSNSTIIPSLVESLMANSSGLVFRISNYDIIDESGRNFAFTSQEIVERTARMVIDYGGASSLRALLSGEAFDELQPGDETEIFRVATSAGDVIDTNFDGVIDNADNRAIFDGAGKEVGITLFEALAAVGLTQYDESATPTNSLSDEQILESYSTFVDNDGREKIFRIRGVSNDAINQKYWEILTPLGIDQVSDLSDLILKTDSPVSLNFVQDLDKDGLSADVEFFLRTSDSPMPRGAEVPGTTDFATDETVTYSTDPDLVTGAIVRVTATGGGLTASTNYYVRNLGRGSYSFFDTAANAATMSSNVGRIDLTRKITAGIFAAVKPTSTNTTTELITFSKDPKFPTGSIVQVTNTGGGLTAGTNYVVRNLGGGSYSFYDSAFNATSGSDVTTGRFDLTGSITAGIFSPTAKGRDTDGDGLDDRFEAIFGWTVSTPQRSYRVYSSPNRADSNFDVPKPAADSDADGTEDRFEYEGSDLFAAPAGWDDRNAGGADGLRDRFEVFQLASQSGTPDYVLDPSRKDTDGDGINDATEIIGFKITPITGAAPFFVSTNPNTPFTDSDTFSDGFERILGLDPTSGADTDDDGDGLPDPVEELGWAVYAFGVSTTPYEQGAYAPGFGAHVAPVSTHIDGDVLKFDAASAPNIQRFALVRATGGGLTAGTPYFLGKLTDQPDPSKVQFAIYISATDAAGGTIRGALDLTSAVTDIQLAVDVPKQSRTDAVDSDGDGLTDYEEFFAGTDPTSVDSDRDGIEDRVEYFGYSLGHKVGGNDLGIIKTNPLDADTDNDKRSDGAEAELVDIELTRWVVRTEGKTPYRVYSDPLFADSDFDGVVDGDEFSGVYRTDPNNGNTDGDQLDDGQELTGGTNPLKLEVDLFRVTVLFNSVQVTHDGDWDPGDTGGDFAFDFGVRLPGTGIAGLSQNFTSVVHDSILLGDEPFTFELALNDQQVEPLLPSPNPGETPQLLQNNPFSRGIAFDGNVSADKQTLNLARYLSTAQRSITFWMSADQVFSVEGILAELDAGGRNDNNIGPLVALGLDSPSTYEVFYNYMGGIDGLRAREIGGVTTDTTDTTLRRPVFRGSELQTLESAFVDYEIVSTRADQLGTISNNGDTMAGTLSFTIFVG</sequence>
<dbReference type="Gene3D" id="2.60.40.1220">
    <property type="match status" value="6"/>
</dbReference>
<dbReference type="InterPro" id="IPR059100">
    <property type="entry name" value="TSP3_bac"/>
</dbReference>
<feature type="region of interest" description="Disordered" evidence="5">
    <location>
        <begin position="2106"/>
        <end position="2125"/>
    </location>
</feature>
<keyword evidence="3" id="KW-0732">Signal</keyword>
<evidence type="ECO:0000313" key="6">
    <source>
        <dbReference type="EMBL" id="TWU27994.1"/>
    </source>
</evidence>
<dbReference type="Pfam" id="PF18884">
    <property type="entry name" value="TSP3_bac"/>
    <property type="match status" value="6"/>
</dbReference>
<feature type="region of interest" description="Disordered" evidence="5">
    <location>
        <begin position="1711"/>
        <end position="1737"/>
    </location>
</feature>
<accession>A0A5C6CWA8</accession>
<dbReference type="Gene3D" id="4.10.1080.10">
    <property type="entry name" value="TSP type-3 repeat"/>
    <property type="match status" value="2"/>
</dbReference>
<evidence type="ECO:0000256" key="2">
    <source>
        <dbReference type="ARBA" id="ARBA00022525"/>
    </source>
</evidence>
<keyword evidence="7" id="KW-1185">Reference proteome</keyword>
<evidence type="ECO:0000256" key="1">
    <source>
        <dbReference type="ARBA" id="ARBA00004613"/>
    </source>
</evidence>
<dbReference type="GO" id="GO:0000272">
    <property type="term" value="P:polysaccharide catabolic process"/>
    <property type="evidence" value="ECO:0007669"/>
    <property type="project" value="InterPro"/>
</dbReference>
<proteinExistence type="predicted"/>
<dbReference type="EMBL" id="SJPV01000033">
    <property type="protein sequence ID" value="TWU27994.1"/>
    <property type="molecule type" value="Genomic_DNA"/>
</dbReference>
<dbReference type="PANTHER" id="PTHR37467:SF1">
    <property type="entry name" value="EXPORTED CALCIUM-BINDING GLYCOPROTEIN"/>
    <property type="match status" value="1"/>
</dbReference>
<dbReference type="GO" id="GO:0005509">
    <property type="term" value="F:calcium ion binding"/>
    <property type="evidence" value="ECO:0007669"/>
    <property type="project" value="InterPro"/>
</dbReference>
<gene>
    <name evidence="6" type="ORF">Poly41_69760</name>
</gene>
<dbReference type="InterPro" id="IPR002105">
    <property type="entry name" value="Dockerin_1_rpt"/>
</dbReference>
<keyword evidence="2" id="KW-0964">Secreted</keyword>
<dbReference type="Pfam" id="PF00404">
    <property type="entry name" value="Dockerin_1"/>
    <property type="match status" value="1"/>
</dbReference>
<dbReference type="Proteomes" id="UP000319143">
    <property type="component" value="Unassembled WGS sequence"/>
</dbReference>
<evidence type="ECO:0008006" key="8">
    <source>
        <dbReference type="Google" id="ProtNLM"/>
    </source>
</evidence>
<dbReference type="InterPro" id="IPR053180">
    <property type="entry name" value="Ca-binding_acidic-repeat"/>
</dbReference>
<reference evidence="6 7" key="1">
    <citation type="submission" date="2019-02" db="EMBL/GenBank/DDBJ databases">
        <title>Deep-cultivation of Planctomycetes and their phenomic and genomic characterization uncovers novel biology.</title>
        <authorList>
            <person name="Wiegand S."/>
            <person name="Jogler M."/>
            <person name="Boedeker C."/>
            <person name="Pinto D."/>
            <person name="Vollmers J."/>
            <person name="Rivas-Marin E."/>
            <person name="Kohn T."/>
            <person name="Peeters S.H."/>
            <person name="Heuer A."/>
            <person name="Rast P."/>
            <person name="Oberbeckmann S."/>
            <person name="Bunk B."/>
            <person name="Jeske O."/>
            <person name="Meyerdierks A."/>
            <person name="Storesund J.E."/>
            <person name="Kallscheuer N."/>
            <person name="Luecker S."/>
            <person name="Lage O.M."/>
            <person name="Pohl T."/>
            <person name="Merkel B.J."/>
            <person name="Hornburger P."/>
            <person name="Mueller R.-W."/>
            <person name="Bruemmer F."/>
            <person name="Labrenz M."/>
            <person name="Spormann A.M."/>
            <person name="Op Den Camp H."/>
            <person name="Overmann J."/>
            <person name="Amann R."/>
            <person name="Jetten M.S.M."/>
            <person name="Mascher T."/>
            <person name="Medema M.H."/>
            <person name="Devos D.P."/>
            <person name="Kaster A.-K."/>
            <person name="Ovreas L."/>
            <person name="Rohde M."/>
            <person name="Galperin M.Y."/>
            <person name="Jogler C."/>
        </authorList>
    </citation>
    <scope>NUCLEOTIDE SEQUENCE [LARGE SCALE GENOMIC DNA]</scope>
    <source>
        <strain evidence="6 7">Poly41</strain>
    </source>
</reference>